<accession>A0A2I0JGL5</accession>
<name>A0A2I0JGL5_PUNGR</name>
<evidence type="ECO:0000313" key="2">
    <source>
        <dbReference type="EMBL" id="PKI55388.1"/>
    </source>
</evidence>
<feature type="compositionally biased region" description="Polar residues" evidence="1">
    <location>
        <begin position="33"/>
        <end position="48"/>
    </location>
</feature>
<proteinExistence type="predicted"/>
<dbReference type="EMBL" id="PGOL01001705">
    <property type="protein sequence ID" value="PKI55388.1"/>
    <property type="molecule type" value="Genomic_DNA"/>
</dbReference>
<evidence type="ECO:0000256" key="1">
    <source>
        <dbReference type="SAM" id="MobiDB-lite"/>
    </source>
</evidence>
<gene>
    <name evidence="2" type="ORF">CRG98_024239</name>
</gene>
<organism evidence="2 3">
    <name type="scientific">Punica granatum</name>
    <name type="common">Pomegranate</name>
    <dbReference type="NCBI Taxonomy" id="22663"/>
    <lineage>
        <taxon>Eukaryota</taxon>
        <taxon>Viridiplantae</taxon>
        <taxon>Streptophyta</taxon>
        <taxon>Embryophyta</taxon>
        <taxon>Tracheophyta</taxon>
        <taxon>Spermatophyta</taxon>
        <taxon>Magnoliopsida</taxon>
        <taxon>eudicotyledons</taxon>
        <taxon>Gunneridae</taxon>
        <taxon>Pentapetalae</taxon>
        <taxon>rosids</taxon>
        <taxon>malvids</taxon>
        <taxon>Myrtales</taxon>
        <taxon>Lythraceae</taxon>
        <taxon>Punica</taxon>
    </lineage>
</organism>
<keyword evidence="3" id="KW-1185">Reference proteome</keyword>
<reference evidence="2 3" key="1">
    <citation type="submission" date="2017-11" db="EMBL/GenBank/DDBJ databases">
        <title>De-novo sequencing of pomegranate (Punica granatum L.) genome.</title>
        <authorList>
            <person name="Akparov Z."/>
            <person name="Amiraslanov A."/>
            <person name="Hajiyeva S."/>
            <person name="Abbasov M."/>
            <person name="Kaur K."/>
            <person name="Hamwieh A."/>
            <person name="Solovyev V."/>
            <person name="Salamov A."/>
            <person name="Braich B."/>
            <person name="Kosarev P."/>
            <person name="Mahmoud A."/>
            <person name="Hajiyev E."/>
            <person name="Babayeva S."/>
            <person name="Izzatullayeva V."/>
            <person name="Mammadov A."/>
            <person name="Mammadov A."/>
            <person name="Sharifova S."/>
            <person name="Ojaghi J."/>
            <person name="Eynullazada K."/>
            <person name="Bayramov B."/>
            <person name="Abdulazimova A."/>
            <person name="Shahmuradov I."/>
        </authorList>
    </citation>
    <scope>NUCLEOTIDE SEQUENCE [LARGE SCALE GENOMIC DNA]</scope>
    <source>
        <strain evidence="3">cv. AG2017</strain>
        <tissue evidence="2">Leaf</tissue>
    </source>
</reference>
<protein>
    <submittedName>
        <fullName evidence="2">Uncharacterized protein</fullName>
    </submittedName>
</protein>
<evidence type="ECO:0000313" key="3">
    <source>
        <dbReference type="Proteomes" id="UP000233551"/>
    </source>
</evidence>
<feature type="region of interest" description="Disordered" evidence="1">
    <location>
        <begin position="1"/>
        <end position="65"/>
    </location>
</feature>
<comment type="caution">
    <text evidence="2">The sequence shown here is derived from an EMBL/GenBank/DDBJ whole genome shotgun (WGS) entry which is preliminary data.</text>
</comment>
<sequence>MGRFDSRLFLHSPRSNSRAREQEGTMEALSMATKPQSRLLDNTPTSRPLATAAKGPRWPPTPSLWGHRQSLRSLVTHIERVVAANEVPTPPIRDTNYH</sequence>
<dbReference type="AlphaFoldDB" id="A0A2I0JGL5"/>
<dbReference type="Proteomes" id="UP000233551">
    <property type="component" value="Unassembled WGS sequence"/>
</dbReference>